<dbReference type="GO" id="GO:0015031">
    <property type="term" value="P:protein transport"/>
    <property type="evidence" value="ECO:0007669"/>
    <property type="project" value="UniProtKB-KW"/>
</dbReference>
<comment type="function">
    <text evidence="12">Necessary for flagellar biosynthesis. May be involved in translocation of the flagellum.</text>
</comment>
<evidence type="ECO:0000256" key="7">
    <source>
        <dbReference type="ARBA" id="ARBA00022795"/>
    </source>
</evidence>
<evidence type="ECO:0000313" key="17">
    <source>
        <dbReference type="Proteomes" id="UP000294919"/>
    </source>
</evidence>
<evidence type="ECO:0000256" key="13">
    <source>
        <dbReference type="NCBIfam" id="TIGR03499"/>
    </source>
</evidence>
<gene>
    <name evidence="16" type="ORF">EV214_101163</name>
</gene>
<dbReference type="SUPFAM" id="SSF52540">
    <property type="entry name" value="P-loop containing nucleoside triphosphate hydrolases"/>
    <property type="match status" value="1"/>
</dbReference>
<dbReference type="GO" id="GO:0003924">
    <property type="term" value="F:GTPase activity"/>
    <property type="evidence" value="ECO:0007669"/>
    <property type="project" value="UniProtKB-UniRule"/>
</dbReference>
<comment type="similarity">
    <text evidence="2">Belongs to the GTP-binding SRP family.</text>
</comment>
<dbReference type="SMART" id="SM00962">
    <property type="entry name" value="SRP54"/>
    <property type="match status" value="1"/>
</dbReference>
<comment type="subcellular location">
    <subcellularLocation>
        <location evidence="1">Cell membrane</location>
        <topology evidence="1">Peripheral membrane protein</topology>
        <orientation evidence="1">Cytoplasmic side</orientation>
    </subcellularLocation>
</comment>
<reference evidence="16 17" key="1">
    <citation type="submission" date="2019-03" db="EMBL/GenBank/DDBJ databases">
        <title>Genomic Encyclopedia of Type Strains, Phase IV (KMG-IV): sequencing the most valuable type-strain genomes for metagenomic binning, comparative biology and taxonomic classification.</title>
        <authorList>
            <person name="Goeker M."/>
        </authorList>
    </citation>
    <scope>NUCLEOTIDE SEQUENCE [LARGE SCALE GENOMIC DNA]</scope>
    <source>
        <strain evidence="16 17">DSM 102940</strain>
    </source>
</reference>
<accession>A0A4R2L746</accession>
<dbReference type="Gene3D" id="1.20.120.1380">
    <property type="entry name" value="Flagellar FlhF biosynthesis protein, N domain"/>
    <property type="match status" value="1"/>
</dbReference>
<dbReference type="GO" id="GO:0005525">
    <property type="term" value="F:GTP binding"/>
    <property type="evidence" value="ECO:0007669"/>
    <property type="project" value="UniProtKB-UniRule"/>
</dbReference>
<dbReference type="Proteomes" id="UP000294919">
    <property type="component" value="Unassembled WGS sequence"/>
</dbReference>
<organism evidence="16 17">
    <name type="scientific">Marinisporobacter balticus</name>
    <dbReference type="NCBI Taxonomy" id="2018667"/>
    <lineage>
        <taxon>Bacteria</taxon>
        <taxon>Bacillati</taxon>
        <taxon>Bacillota</taxon>
        <taxon>Clostridia</taxon>
        <taxon>Peptostreptococcales</taxon>
        <taxon>Thermotaleaceae</taxon>
        <taxon>Marinisporobacter</taxon>
    </lineage>
</organism>
<evidence type="ECO:0000256" key="4">
    <source>
        <dbReference type="ARBA" id="ARBA00022448"/>
    </source>
</evidence>
<keyword evidence="5" id="KW-1003">Cell membrane</keyword>
<dbReference type="FunFam" id="3.40.50.300:FF:000695">
    <property type="entry name" value="Flagellar biosynthesis regulator FlhF"/>
    <property type="match status" value="1"/>
</dbReference>
<keyword evidence="10" id="KW-0472">Membrane</keyword>
<keyword evidence="6" id="KW-0547">Nucleotide-binding</keyword>
<evidence type="ECO:0000256" key="1">
    <source>
        <dbReference type="ARBA" id="ARBA00004413"/>
    </source>
</evidence>
<dbReference type="GO" id="GO:0044781">
    <property type="term" value="P:bacterial-type flagellum organization"/>
    <property type="evidence" value="ECO:0007669"/>
    <property type="project" value="UniProtKB-UniRule"/>
</dbReference>
<evidence type="ECO:0000256" key="6">
    <source>
        <dbReference type="ARBA" id="ARBA00022741"/>
    </source>
</evidence>
<dbReference type="InterPro" id="IPR003593">
    <property type="entry name" value="AAA+_ATPase"/>
</dbReference>
<keyword evidence="17" id="KW-1185">Reference proteome</keyword>
<evidence type="ECO:0000256" key="5">
    <source>
        <dbReference type="ARBA" id="ARBA00022475"/>
    </source>
</evidence>
<dbReference type="NCBIfam" id="TIGR03499">
    <property type="entry name" value="FlhF"/>
    <property type="match status" value="1"/>
</dbReference>
<keyword evidence="16" id="KW-0282">Flagellum</keyword>
<dbReference type="AlphaFoldDB" id="A0A4R2L746"/>
<dbReference type="GO" id="GO:0005047">
    <property type="term" value="F:signal recognition particle binding"/>
    <property type="evidence" value="ECO:0007669"/>
    <property type="project" value="TreeGrafter"/>
</dbReference>
<dbReference type="EMBL" id="SLWV01000001">
    <property type="protein sequence ID" value="TCO79929.1"/>
    <property type="molecule type" value="Genomic_DNA"/>
</dbReference>
<evidence type="ECO:0000256" key="3">
    <source>
        <dbReference type="ARBA" id="ARBA00014919"/>
    </source>
</evidence>
<keyword evidence="9" id="KW-0342">GTP-binding</keyword>
<keyword evidence="16" id="KW-0966">Cell projection</keyword>
<protein>
    <recommendedName>
        <fullName evidence="3 13">Flagellar biosynthesis protein FlhF</fullName>
    </recommendedName>
</protein>
<evidence type="ECO:0000256" key="9">
    <source>
        <dbReference type="ARBA" id="ARBA00023134"/>
    </source>
</evidence>
<dbReference type="InterPro" id="IPR000897">
    <property type="entry name" value="SRP54_GTPase_dom"/>
</dbReference>
<evidence type="ECO:0000256" key="8">
    <source>
        <dbReference type="ARBA" id="ARBA00022927"/>
    </source>
</evidence>
<dbReference type="InterPro" id="IPR047040">
    <property type="entry name" value="FlhF__GTPase_dom"/>
</dbReference>
<dbReference type="RefSeq" id="WP_132241703.1">
    <property type="nucleotide sequence ID" value="NZ_SLWV01000001.1"/>
</dbReference>
<dbReference type="OrthoDB" id="9778554at2"/>
<comment type="caution">
    <text evidence="16">The sequence shown here is derived from an EMBL/GenBank/DDBJ whole genome shotgun (WGS) entry which is preliminary data.</text>
</comment>
<evidence type="ECO:0000256" key="10">
    <source>
        <dbReference type="ARBA" id="ARBA00023136"/>
    </source>
</evidence>
<dbReference type="SMART" id="SM00382">
    <property type="entry name" value="AAA"/>
    <property type="match status" value="1"/>
</dbReference>
<dbReference type="Pfam" id="PF00448">
    <property type="entry name" value="SRP54"/>
    <property type="match status" value="1"/>
</dbReference>
<evidence type="ECO:0000259" key="15">
    <source>
        <dbReference type="SMART" id="SM00962"/>
    </source>
</evidence>
<evidence type="ECO:0000256" key="11">
    <source>
        <dbReference type="ARBA" id="ARBA00023225"/>
    </source>
</evidence>
<keyword evidence="4" id="KW-0813">Transport</keyword>
<dbReference type="GO" id="GO:0006614">
    <property type="term" value="P:SRP-dependent cotranslational protein targeting to membrane"/>
    <property type="evidence" value="ECO:0007669"/>
    <property type="project" value="UniProtKB-UniRule"/>
</dbReference>
<keyword evidence="11" id="KW-1006">Bacterial flagellum protein export</keyword>
<feature type="domain" description="AAA+ ATPase" evidence="14">
    <location>
        <begin position="178"/>
        <end position="333"/>
    </location>
</feature>
<keyword evidence="8" id="KW-0653">Protein transport</keyword>
<evidence type="ECO:0000256" key="12">
    <source>
        <dbReference type="ARBA" id="ARBA00025337"/>
    </source>
</evidence>
<dbReference type="PANTHER" id="PTHR43134:SF3">
    <property type="entry name" value="FLAGELLAR BIOSYNTHESIS PROTEIN FLHF"/>
    <property type="match status" value="1"/>
</dbReference>
<evidence type="ECO:0000256" key="2">
    <source>
        <dbReference type="ARBA" id="ARBA00008531"/>
    </source>
</evidence>
<dbReference type="GO" id="GO:0005886">
    <property type="term" value="C:plasma membrane"/>
    <property type="evidence" value="ECO:0007669"/>
    <property type="project" value="UniProtKB-SubCell"/>
</dbReference>
<evidence type="ECO:0000313" key="16">
    <source>
        <dbReference type="EMBL" id="TCO79929.1"/>
    </source>
</evidence>
<dbReference type="Gene3D" id="3.40.50.300">
    <property type="entry name" value="P-loop containing nucleotide triphosphate hydrolases"/>
    <property type="match status" value="1"/>
</dbReference>
<proteinExistence type="inferred from homology"/>
<dbReference type="CDD" id="cd17873">
    <property type="entry name" value="FlhF"/>
    <property type="match status" value="1"/>
</dbReference>
<feature type="domain" description="SRP54-type proteins GTP-binding" evidence="15">
    <location>
        <begin position="179"/>
        <end position="370"/>
    </location>
</feature>
<dbReference type="InterPro" id="IPR027417">
    <property type="entry name" value="P-loop_NTPase"/>
</dbReference>
<sequence>MKVKRYIANNTQEAMLKIKTELGVNAVILHSRKIKRSGIIGFFKKPLIEMVAAIEENNEQNRKRINTQSERKNINKQGETDKIDELQYQVGNIQNMLNNFIHNIDEKKEPKKPALFEKYYSQLLENNIEKNIVDKIMNIAKKQMSFSNENEEAINKAIKIIIREYLGASQFVREKDDGQKRIVFVGPTGVGKTTTIAKLAARLAIGEKKSVALITADTYRIAAVEQLRTYSEILDIPIKVIYEPEEIEDAIEGYKDKDIILVDTAGRNHRSLEQLDEIKKLMNYIENPDVFLVISATTGYKDIRSIIDSYQFIEDYSLLFTKLDEANGFGNILNTKILTGKNLSYLTTGQSVPDDIEIANPEKIANIIVGKYYE</sequence>
<dbReference type="PANTHER" id="PTHR43134">
    <property type="entry name" value="SIGNAL RECOGNITION PARTICLE RECEPTOR SUBUNIT ALPHA"/>
    <property type="match status" value="1"/>
</dbReference>
<keyword evidence="7" id="KW-1005">Bacterial flagellum biogenesis</keyword>
<dbReference type="InterPro" id="IPR020006">
    <property type="entry name" value="FlhF"/>
</dbReference>
<keyword evidence="16" id="KW-0969">Cilium</keyword>
<name>A0A4R2L746_9FIRM</name>
<evidence type="ECO:0000259" key="14">
    <source>
        <dbReference type="SMART" id="SM00382"/>
    </source>
</evidence>